<accession>A0A0A9HGE1</accession>
<reference evidence="1" key="1">
    <citation type="submission" date="2014-09" db="EMBL/GenBank/DDBJ databases">
        <authorList>
            <person name="Magalhaes I.L.F."/>
            <person name="Oliveira U."/>
            <person name="Santos F.R."/>
            <person name="Vidigal T.H.D.A."/>
            <person name="Brescovit A.D."/>
            <person name="Santos A.J."/>
        </authorList>
    </citation>
    <scope>NUCLEOTIDE SEQUENCE</scope>
    <source>
        <tissue evidence="1">Shoot tissue taken approximately 20 cm above the soil surface</tissue>
    </source>
</reference>
<reference evidence="1" key="2">
    <citation type="journal article" date="2015" name="Data Brief">
        <title>Shoot transcriptome of the giant reed, Arundo donax.</title>
        <authorList>
            <person name="Barrero R.A."/>
            <person name="Guerrero F.D."/>
            <person name="Moolhuijzen P."/>
            <person name="Goolsby J.A."/>
            <person name="Tidwell J."/>
            <person name="Bellgard S.E."/>
            <person name="Bellgard M.I."/>
        </authorList>
    </citation>
    <scope>NUCLEOTIDE SEQUENCE</scope>
    <source>
        <tissue evidence="1">Shoot tissue taken approximately 20 cm above the soil surface</tissue>
    </source>
</reference>
<proteinExistence type="predicted"/>
<sequence length="36" mass="4419">MEELKHPACSYNQTKYKVQQDRWSPTIIYNQRIIHV</sequence>
<evidence type="ECO:0000313" key="1">
    <source>
        <dbReference type="EMBL" id="JAE34884.1"/>
    </source>
</evidence>
<dbReference type="AlphaFoldDB" id="A0A0A9HGE1"/>
<name>A0A0A9HGE1_ARUDO</name>
<dbReference type="EMBL" id="GBRH01163012">
    <property type="protein sequence ID" value="JAE34884.1"/>
    <property type="molecule type" value="Transcribed_RNA"/>
</dbReference>
<organism evidence="1">
    <name type="scientific">Arundo donax</name>
    <name type="common">Giant reed</name>
    <name type="synonym">Donax arundinaceus</name>
    <dbReference type="NCBI Taxonomy" id="35708"/>
    <lineage>
        <taxon>Eukaryota</taxon>
        <taxon>Viridiplantae</taxon>
        <taxon>Streptophyta</taxon>
        <taxon>Embryophyta</taxon>
        <taxon>Tracheophyta</taxon>
        <taxon>Spermatophyta</taxon>
        <taxon>Magnoliopsida</taxon>
        <taxon>Liliopsida</taxon>
        <taxon>Poales</taxon>
        <taxon>Poaceae</taxon>
        <taxon>PACMAD clade</taxon>
        <taxon>Arundinoideae</taxon>
        <taxon>Arundineae</taxon>
        <taxon>Arundo</taxon>
    </lineage>
</organism>
<protein>
    <submittedName>
        <fullName evidence="1">Uncharacterized protein</fullName>
    </submittedName>
</protein>